<evidence type="ECO:0000256" key="2">
    <source>
        <dbReference type="ARBA" id="ARBA00022729"/>
    </source>
</evidence>
<keyword evidence="7" id="KW-1185">Reference proteome</keyword>
<evidence type="ECO:0000259" key="5">
    <source>
        <dbReference type="Pfam" id="PF03968"/>
    </source>
</evidence>
<accession>A0ABU3DCW7</accession>
<keyword evidence="2 4" id="KW-0732">Signal</keyword>
<comment type="caution">
    <text evidence="6">The sequence shown here is derived from an EMBL/GenBank/DDBJ whole genome shotgun (WGS) entry which is preliminary data.</text>
</comment>
<name>A0ABU3DCW7_9RHOB</name>
<reference evidence="6 7" key="1">
    <citation type="submission" date="2023-09" db="EMBL/GenBank/DDBJ databases">
        <authorList>
            <person name="Rey-Velasco X."/>
        </authorList>
    </citation>
    <scope>NUCLEOTIDE SEQUENCE [LARGE SCALE GENOMIC DNA]</scope>
    <source>
        <strain evidence="6 7">F158</strain>
    </source>
</reference>
<proteinExistence type="predicted"/>
<dbReference type="Pfam" id="PF03968">
    <property type="entry name" value="LptD_N"/>
    <property type="match status" value="1"/>
</dbReference>
<feature type="signal peptide" evidence="4">
    <location>
        <begin position="1"/>
        <end position="20"/>
    </location>
</feature>
<dbReference type="PANTHER" id="PTHR36504">
    <property type="entry name" value="LIPOPOLYSACCHARIDE EXPORT SYSTEM PROTEIN LPTA"/>
    <property type="match status" value="1"/>
</dbReference>
<dbReference type="InterPro" id="IPR005653">
    <property type="entry name" value="OstA-like_N"/>
</dbReference>
<organism evidence="6 7">
    <name type="scientific">Tropicimonas omnivorans</name>
    <dbReference type="NCBI Taxonomy" id="3075590"/>
    <lineage>
        <taxon>Bacteria</taxon>
        <taxon>Pseudomonadati</taxon>
        <taxon>Pseudomonadota</taxon>
        <taxon>Alphaproteobacteria</taxon>
        <taxon>Rhodobacterales</taxon>
        <taxon>Roseobacteraceae</taxon>
        <taxon>Tropicimonas</taxon>
    </lineage>
</organism>
<evidence type="ECO:0000256" key="1">
    <source>
        <dbReference type="ARBA" id="ARBA00022448"/>
    </source>
</evidence>
<keyword evidence="1" id="KW-0813">Transport</keyword>
<sequence>MKILRIAAALAVFIAGPLHAQGTGIAFGTPQDGDQPVEVTAEELQLDQAAGTAVFSGNVIVGQGDMRLTAPRVDVTYMTDADGNSTGGIDRLHATGGVTMTSGGEAAEGREAVYTVGSGQVVMTGDVLLTQGQNALAGERLTVGLDDGQGVMEGNVRVVFQPQDEAAEPAAQ</sequence>
<protein>
    <submittedName>
        <fullName evidence="6">Lipopolysaccharide transport periplasmic protein LptA</fullName>
    </submittedName>
</protein>
<dbReference type="Gene3D" id="2.60.450.10">
    <property type="entry name" value="Lipopolysaccharide (LPS) transport protein A like domain"/>
    <property type="match status" value="1"/>
</dbReference>
<keyword evidence="3" id="KW-0574">Periplasm</keyword>
<evidence type="ECO:0000313" key="7">
    <source>
        <dbReference type="Proteomes" id="UP001265259"/>
    </source>
</evidence>
<dbReference type="NCBIfam" id="TIGR03002">
    <property type="entry name" value="outer_YhbN_LptA"/>
    <property type="match status" value="1"/>
</dbReference>
<dbReference type="InterPro" id="IPR014340">
    <property type="entry name" value="LptA"/>
</dbReference>
<feature type="domain" description="Organic solvent tolerance-like N-terminal" evidence="5">
    <location>
        <begin position="38"/>
        <end position="147"/>
    </location>
</feature>
<dbReference type="RefSeq" id="WP_311689324.1">
    <property type="nucleotide sequence ID" value="NZ_JAVRHL010000001.1"/>
</dbReference>
<dbReference type="PANTHER" id="PTHR36504:SF1">
    <property type="entry name" value="LIPOPOLYSACCHARIDE EXPORT SYSTEM PROTEIN LPTA"/>
    <property type="match status" value="1"/>
</dbReference>
<dbReference type="Proteomes" id="UP001265259">
    <property type="component" value="Unassembled WGS sequence"/>
</dbReference>
<evidence type="ECO:0000256" key="3">
    <source>
        <dbReference type="ARBA" id="ARBA00022764"/>
    </source>
</evidence>
<dbReference type="EMBL" id="JAVRHL010000001">
    <property type="protein sequence ID" value="MDT0681551.1"/>
    <property type="molecule type" value="Genomic_DNA"/>
</dbReference>
<feature type="chain" id="PRO_5045961016" evidence="4">
    <location>
        <begin position="21"/>
        <end position="172"/>
    </location>
</feature>
<dbReference type="InterPro" id="IPR052037">
    <property type="entry name" value="LPS_export_LptA"/>
</dbReference>
<evidence type="ECO:0000313" key="6">
    <source>
        <dbReference type="EMBL" id="MDT0681551.1"/>
    </source>
</evidence>
<evidence type="ECO:0000256" key="4">
    <source>
        <dbReference type="SAM" id="SignalP"/>
    </source>
</evidence>
<gene>
    <name evidence="6" type="primary">lptA</name>
    <name evidence="6" type="ORF">RM543_02550</name>
</gene>